<dbReference type="EMBL" id="NBTY01000101">
    <property type="protein sequence ID" value="OTP73176.1"/>
    <property type="molecule type" value="Genomic_DNA"/>
</dbReference>
<evidence type="ECO:0000313" key="1">
    <source>
        <dbReference type="EMBL" id="OTP73176.1"/>
    </source>
</evidence>
<gene>
    <name evidence="1" type="ORF">PAMC26510_20510</name>
</gene>
<accession>A0A242MPC8</accession>
<dbReference type="Proteomes" id="UP000194546">
    <property type="component" value="Unassembled WGS sequence"/>
</dbReference>
<organism evidence="1 2">
    <name type="scientific">Caballeronia sordidicola</name>
    <name type="common">Burkholderia sordidicola</name>
    <dbReference type="NCBI Taxonomy" id="196367"/>
    <lineage>
        <taxon>Bacteria</taxon>
        <taxon>Pseudomonadati</taxon>
        <taxon>Pseudomonadota</taxon>
        <taxon>Betaproteobacteria</taxon>
        <taxon>Burkholderiales</taxon>
        <taxon>Burkholderiaceae</taxon>
        <taxon>Caballeronia</taxon>
    </lineage>
</organism>
<comment type="caution">
    <text evidence="1">The sequence shown here is derived from an EMBL/GenBank/DDBJ whole genome shotgun (WGS) entry which is preliminary data.</text>
</comment>
<sequence>MIRIPIANYITTQLGEFYAARRSHNIQAVMYYVLDSGNSMCGIMINGAPLSAPYAAFTGFTAAHADV</sequence>
<protein>
    <submittedName>
        <fullName evidence="1">Uncharacterized protein</fullName>
    </submittedName>
</protein>
<reference evidence="1 2" key="1">
    <citation type="submission" date="2017-03" db="EMBL/GenBank/DDBJ databases">
        <title>Genome analysis of strain PAMC 26510.</title>
        <authorList>
            <person name="Oh H.-M."/>
            <person name="Yang J.-A."/>
        </authorList>
    </citation>
    <scope>NUCLEOTIDE SEQUENCE [LARGE SCALE GENOMIC DNA]</scope>
    <source>
        <strain evidence="1 2">PAMC 26510</strain>
    </source>
</reference>
<dbReference type="AlphaFoldDB" id="A0A242MPC8"/>
<name>A0A242MPC8_CABSO</name>
<proteinExistence type="predicted"/>
<evidence type="ECO:0000313" key="2">
    <source>
        <dbReference type="Proteomes" id="UP000194546"/>
    </source>
</evidence>